<protein>
    <recommendedName>
        <fullName evidence="4">Class F sortase</fullName>
    </recommendedName>
</protein>
<dbReference type="InterPro" id="IPR005754">
    <property type="entry name" value="Sortase"/>
</dbReference>
<comment type="caution">
    <text evidence="2">The sequence shown here is derived from an EMBL/GenBank/DDBJ whole genome shotgun (WGS) entry which is preliminary data.</text>
</comment>
<dbReference type="EMBL" id="BIMR01000466">
    <property type="protein sequence ID" value="GCE78503.1"/>
    <property type="molecule type" value="Genomic_DNA"/>
</dbReference>
<evidence type="ECO:0000256" key="1">
    <source>
        <dbReference type="ARBA" id="ARBA00022801"/>
    </source>
</evidence>
<keyword evidence="3" id="KW-1185">Reference proteome</keyword>
<dbReference type="Pfam" id="PF04203">
    <property type="entry name" value="Sortase"/>
    <property type="match status" value="1"/>
</dbReference>
<dbReference type="InterPro" id="IPR042001">
    <property type="entry name" value="Sortase_F"/>
</dbReference>
<dbReference type="Proteomes" id="UP000289954">
    <property type="component" value="Unassembled WGS sequence"/>
</dbReference>
<keyword evidence="1" id="KW-0378">Hydrolase</keyword>
<organism evidence="2 3">
    <name type="scientific">Cellulomonas biazotea</name>
    <dbReference type="NCBI Taxonomy" id="1709"/>
    <lineage>
        <taxon>Bacteria</taxon>
        <taxon>Bacillati</taxon>
        <taxon>Actinomycetota</taxon>
        <taxon>Actinomycetes</taxon>
        <taxon>Micrococcales</taxon>
        <taxon>Cellulomonadaceae</taxon>
        <taxon>Cellulomonas</taxon>
    </lineage>
</organism>
<evidence type="ECO:0000313" key="2">
    <source>
        <dbReference type="EMBL" id="GCE78503.1"/>
    </source>
</evidence>
<sequence length="166" mass="17033">MPVRDAALDALAPPAAPPVPVRVTVPSVGIDLPVEPVGVDPDGSMALPGSADVAGWYRFGPAPASPTGSTLVAAHVDARSTGVGPFARLRDVAPGAQVDVTTADGTTTAYRVVDVVRIAKEEAPVETWFDRDGARRLVLVTCGGAFRRDVGHYADNVVVTAEPIGG</sequence>
<gene>
    <name evidence="2" type="ORF">CBZ_35590</name>
</gene>
<dbReference type="GO" id="GO:0016787">
    <property type="term" value="F:hydrolase activity"/>
    <property type="evidence" value="ECO:0007669"/>
    <property type="project" value="UniProtKB-KW"/>
</dbReference>
<dbReference type="Gene3D" id="2.40.260.10">
    <property type="entry name" value="Sortase"/>
    <property type="match status" value="1"/>
</dbReference>
<proteinExistence type="predicted"/>
<dbReference type="SUPFAM" id="SSF63817">
    <property type="entry name" value="Sortase"/>
    <property type="match status" value="1"/>
</dbReference>
<name>A0A402DWK9_9CELL</name>
<dbReference type="AlphaFoldDB" id="A0A402DWK9"/>
<reference evidence="2 3" key="1">
    <citation type="submission" date="2019-01" db="EMBL/GenBank/DDBJ databases">
        <title>Draft genome sequence of Cellulomonas takizawaensis strain TKZ-21.</title>
        <authorList>
            <person name="Yamamura H."/>
            <person name="Hayashi T."/>
            <person name="Hamada M."/>
            <person name="Serisawa Y."/>
            <person name="Matsuyama K."/>
            <person name="Nakagawa Y."/>
            <person name="Otoguro M."/>
            <person name="Yanagida F."/>
            <person name="Hayakawa M."/>
        </authorList>
    </citation>
    <scope>NUCLEOTIDE SEQUENCE [LARGE SCALE GENOMIC DNA]</scope>
    <source>
        <strain evidence="2 3">NBRC12680</strain>
    </source>
</reference>
<dbReference type="InterPro" id="IPR023365">
    <property type="entry name" value="Sortase_dom-sf"/>
</dbReference>
<dbReference type="CDD" id="cd05829">
    <property type="entry name" value="Sortase_F"/>
    <property type="match status" value="1"/>
</dbReference>
<evidence type="ECO:0008006" key="4">
    <source>
        <dbReference type="Google" id="ProtNLM"/>
    </source>
</evidence>
<evidence type="ECO:0000313" key="3">
    <source>
        <dbReference type="Proteomes" id="UP000289954"/>
    </source>
</evidence>
<accession>A0A402DWK9</accession>